<dbReference type="EMBL" id="LNSV01000065">
    <property type="protein sequence ID" value="KUH36759.1"/>
    <property type="molecule type" value="Genomic_DNA"/>
</dbReference>
<feature type="region of interest" description="Disordered" evidence="1">
    <location>
        <begin position="316"/>
        <end position="338"/>
    </location>
</feature>
<evidence type="ECO:0000256" key="2">
    <source>
        <dbReference type="SAM" id="SignalP"/>
    </source>
</evidence>
<protein>
    <submittedName>
        <fullName evidence="3">Uncharacterized protein</fullName>
    </submittedName>
</protein>
<evidence type="ECO:0000256" key="1">
    <source>
        <dbReference type="SAM" id="MobiDB-lite"/>
    </source>
</evidence>
<dbReference type="AlphaFoldDB" id="A0A100Y344"/>
<dbReference type="OrthoDB" id="1007317at2"/>
<gene>
    <name evidence="3" type="ORF">ATE80_21945</name>
</gene>
<feature type="compositionally biased region" description="Low complexity" evidence="1">
    <location>
        <begin position="321"/>
        <end position="333"/>
    </location>
</feature>
<feature type="signal peptide" evidence="2">
    <location>
        <begin position="1"/>
        <end position="18"/>
    </location>
</feature>
<keyword evidence="4" id="KW-1185">Reference proteome</keyword>
<feature type="chain" id="PRO_5039558975" evidence="2">
    <location>
        <begin position="19"/>
        <end position="366"/>
    </location>
</feature>
<comment type="caution">
    <text evidence="3">The sequence shown here is derived from an EMBL/GenBank/DDBJ whole genome shotgun (WGS) entry which is preliminary data.</text>
</comment>
<dbReference type="InterPro" id="IPR045383">
    <property type="entry name" value="DUF6528"/>
</dbReference>
<dbReference type="Proteomes" id="UP000054011">
    <property type="component" value="Unassembled WGS sequence"/>
</dbReference>
<dbReference type="RefSeq" id="WP_058943966.1">
    <property type="nucleotide sequence ID" value="NZ_LNSV01000065.1"/>
</dbReference>
<name>A0A100Y344_9ACTN</name>
<sequence length="366" mass="38677">MPAVHLAALVALATVATAVLSIPAVRATPAVRPTPGVPPEAGVPAGTPDVIVTEQATRRLVVFDGRRRVWGPAAERWAFTPLGDPRYADLAPERSWVHPDEAKVRRWRGRTYVLTTASYGFAAVVAYPSGDRYWARALAPGTLRVNPHSAELLPDGSVAVAGSTGGLVRLYAPPPGDASADFALPDAHGLQWDGRRGVLWALGGDRLVALRAGTVGGRPRLRPVDEVRLPEPGGHDLGQVARDPDRLWVSTGTAVYQYVKSRRAFVRDYPGAPAVSRARVKAVGDDPLTGQVLSTVPEPGLTEDWWTTGVTVHRPGPAGPAGPAVLPPGSLGRPSGGAGEPTGVYRLAGGGIYKARWWRLPTGRTP</sequence>
<proteinExistence type="predicted"/>
<evidence type="ECO:0000313" key="3">
    <source>
        <dbReference type="EMBL" id="KUH36759.1"/>
    </source>
</evidence>
<reference evidence="3 4" key="1">
    <citation type="submission" date="2015-11" db="EMBL/GenBank/DDBJ databases">
        <title>Genome-wide analysis reveals the secondary metabolome in Streptomyces kanasensis ZX01.</title>
        <authorList>
            <person name="Zhang G."/>
            <person name="Han L."/>
            <person name="Feng J."/>
            <person name="Zhang X."/>
        </authorList>
    </citation>
    <scope>NUCLEOTIDE SEQUENCE [LARGE SCALE GENOMIC DNA]</scope>
    <source>
        <strain evidence="3 4">ZX01</strain>
    </source>
</reference>
<keyword evidence="2" id="KW-0732">Signal</keyword>
<evidence type="ECO:0000313" key="4">
    <source>
        <dbReference type="Proteomes" id="UP000054011"/>
    </source>
</evidence>
<accession>A0A100Y344</accession>
<organism evidence="3 4">
    <name type="scientific">Streptomyces kanasensis</name>
    <dbReference type="NCBI Taxonomy" id="936756"/>
    <lineage>
        <taxon>Bacteria</taxon>
        <taxon>Bacillati</taxon>
        <taxon>Actinomycetota</taxon>
        <taxon>Actinomycetes</taxon>
        <taxon>Kitasatosporales</taxon>
        <taxon>Streptomycetaceae</taxon>
        <taxon>Streptomyces</taxon>
    </lineage>
</organism>
<dbReference type="Pfam" id="PF20138">
    <property type="entry name" value="DUF6528"/>
    <property type="match status" value="1"/>
</dbReference>
<dbReference type="STRING" id="936756.ATE80_21945"/>